<reference evidence="3 4" key="1">
    <citation type="submission" date="2018-03" db="EMBL/GenBank/DDBJ databases">
        <title>Genomic Encyclopedia of Archaeal and Bacterial Type Strains, Phase II (KMG-II): from individual species to whole genera.</title>
        <authorList>
            <person name="Goeker M."/>
        </authorList>
    </citation>
    <scope>NUCLEOTIDE SEQUENCE [LARGE SCALE GENOMIC DNA]</scope>
    <source>
        <strain evidence="3 4">DSM 25328</strain>
    </source>
</reference>
<keyword evidence="3" id="KW-0808">Transferase</keyword>
<keyword evidence="1" id="KW-0460">Magnesium</keyword>
<protein>
    <submittedName>
        <fullName evidence="3">CTP:molybdopterin cytidylyltransferase MocA</fullName>
    </submittedName>
</protein>
<organism evidence="3 4">
    <name type="scientific">Tritonibacter scottomollicae</name>
    <name type="common">Epibacterium scottomollicae</name>
    <dbReference type="NCBI Taxonomy" id="483013"/>
    <lineage>
        <taxon>Bacteria</taxon>
        <taxon>Pseudomonadati</taxon>
        <taxon>Pseudomonadota</taxon>
        <taxon>Alphaproteobacteria</taxon>
        <taxon>Rhodobacterales</taxon>
        <taxon>Paracoccaceae</taxon>
        <taxon>Tritonibacter</taxon>
    </lineage>
</organism>
<dbReference type="CDD" id="cd04182">
    <property type="entry name" value="GT_2_like_f"/>
    <property type="match status" value="1"/>
</dbReference>
<dbReference type="Proteomes" id="UP000237718">
    <property type="component" value="Unassembled WGS sequence"/>
</dbReference>
<name>A0A2T1AF46_TRISK</name>
<dbReference type="AlphaFoldDB" id="A0A2T1AF46"/>
<comment type="caution">
    <text evidence="3">The sequence shown here is derived from an EMBL/GenBank/DDBJ whole genome shotgun (WGS) entry which is preliminary data.</text>
</comment>
<proteinExistence type="predicted"/>
<evidence type="ECO:0000313" key="3">
    <source>
        <dbReference type="EMBL" id="PRZ47220.1"/>
    </source>
</evidence>
<accession>A0A2T1AF46</accession>
<dbReference type="GO" id="GO:0016779">
    <property type="term" value="F:nucleotidyltransferase activity"/>
    <property type="evidence" value="ECO:0007669"/>
    <property type="project" value="UniProtKB-KW"/>
</dbReference>
<dbReference type="InterPro" id="IPR025877">
    <property type="entry name" value="MobA-like_NTP_Trfase"/>
</dbReference>
<dbReference type="Gene3D" id="3.90.550.10">
    <property type="entry name" value="Spore Coat Polysaccharide Biosynthesis Protein SpsA, Chain A"/>
    <property type="match status" value="1"/>
</dbReference>
<dbReference type="Pfam" id="PF12804">
    <property type="entry name" value="NTP_transf_3"/>
    <property type="match status" value="1"/>
</dbReference>
<evidence type="ECO:0000313" key="4">
    <source>
        <dbReference type="Proteomes" id="UP000237718"/>
    </source>
</evidence>
<feature type="domain" description="MobA-like NTP transferase" evidence="2">
    <location>
        <begin position="8"/>
        <end position="166"/>
    </location>
</feature>
<keyword evidence="3" id="KW-0548">Nucleotidyltransferase</keyword>
<evidence type="ECO:0000259" key="2">
    <source>
        <dbReference type="Pfam" id="PF12804"/>
    </source>
</evidence>
<dbReference type="SUPFAM" id="SSF53448">
    <property type="entry name" value="Nucleotide-diphospho-sugar transferases"/>
    <property type="match status" value="1"/>
</dbReference>
<dbReference type="OrthoDB" id="9779263at2"/>
<gene>
    <name evidence="3" type="ORF">CLV89_10767</name>
</gene>
<dbReference type="EMBL" id="PVUF01000007">
    <property type="protein sequence ID" value="PRZ47220.1"/>
    <property type="molecule type" value="Genomic_DNA"/>
</dbReference>
<sequence>MPHALTILLLAAGASSRMRGGDKLLETVAGQPLLSHLLQQAQATGFDVRVTVPALTHPRAALIDPAQCIPVPDAAEGMGASIRTAIRALPAMIDGVMILPADMPELTTADLRQLARHFSGPDGPILRATGQDNSGAPRPGHPVLFPRRCFSALQTLKGDEGARHVLLGETVTEIALPGQHALIDLDTPDAWSAWRAGRTQT</sequence>
<dbReference type="RefSeq" id="WP_106164002.1">
    <property type="nucleotide sequence ID" value="NZ_PVUF01000007.1"/>
</dbReference>
<dbReference type="PANTHER" id="PTHR43777:SF1">
    <property type="entry name" value="MOLYBDENUM COFACTOR CYTIDYLYLTRANSFERASE"/>
    <property type="match status" value="1"/>
</dbReference>
<dbReference type="InterPro" id="IPR029044">
    <property type="entry name" value="Nucleotide-diphossugar_trans"/>
</dbReference>
<evidence type="ECO:0000256" key="1">
    <source>
        <dbReference type="ARBA" id="ARBA00022842"/>
    </source>
</evidence>
<dbReference type="PANTHER" id="PTHR43777">
    <property type="entry name" value="MOLYBDENUM COFACTOR CYTIDYLYLTRANSFERASE"/>
    <property type="match status" value="1"/>
</dbReference>